<reference evidence="4" key="1">
    <citation type="journal article" date="2015" name="Nature">
        <title>Complex archaea that bridge the gap between prokaryotes and eukaryotes.</title>
        <authorList>
            <person name="Spang A."/>
            <person name="Saw J.H."/>
            <person name="Jorgensen S.L."/>
            <person name="Zaremba-Niedzwiedzka K."/>
            <person name="Martijn J."/>
            <person name="Lind A.E."/>
            <person name="van Eijk R."/>
            <person name="Schleper C."/>
            <person name="Guy L."/>
            <person name="Ettema T.J."/>
        </authorList>
    </citation>
    <scope>NUCLEOTIDE SEQUENCE</scope>
</reference>
<dbReference type="InterPro" id="IPR050406">
    <property type="entry name" value="FGGY_Carb_Kinase"/>
</dbReference>
<feature type="non-terminal residue" evidence="4">
    <location>
        <position position="256"/>
    </location>
</feature>
<dbReference type="SUPFAM" id="SSF53067">
    <property type="entry name" value="Actin-like ATPase domain"/>
    <property type="match status" value="1"/>
</dbReference>
<dbReference type="Pfam" id="PF00370">
    <property type="entry name" value="FGGY_N"/>
    <property type="match status" value="1"/>
</dbReference>
<dbReference type="GO" id="GO:0016773">
    <property type="term" value="F:phosphotransferase activity, alcohol group as acceptor"/>
    <property type="evidence" value="ECO:0007669"/>
    <property type="project" value="InterPro"/>
</dbReference>
<comment type="caution">
    <text evidence="4">The sequence shown here is derived from an EMBL/GenBank/DDBJ whole genome shotgun (WGS) entry which is preliminary data.</text>
</comment>
<name>A0A0F9F016_9ZZZZ</name>
<evidence type="ECO:0000256" key="1">
    <source>
        <dbReference type="ARBA" id="ARBA00022679"/>
    </source>
</evidence>
<dbReference type="GO" id="GO:0016301">
    <property type="term" value="F:kinase activity"/>
    <property type="evidence" value="ECO:0007669"/>
    <property type="project" value="UniProtKB-KW"/>
</dbReference>
<keyword evidence="2" id="KW-0418">Kinase</keyword>
<evidence type="ECO:0000313" key="4">
    <source>
        <dbReference type="EMBL" id="KKL71761.1"/>
    </source>
</evidence>
<dbReference type="PROSITE" id="PS00933">
    <property type="entry name" value="FGGY_KINASES_1"/>
    <property type="match status" value="1"/>
</dbReference>
<dbReference type="InterPro" id="IPR043129">
    <property type="entry name" value="ATPase_NBD"/>
</dbReference>
<dbReference type="Gene3D" id="3.30.420.40">
    <property type="match status" value="1"/>
</dbReference>
<dbReference type="PANTHER" id="PTHR43095">
    <property type="entry name" value="SUGAR KINASE"/>
    <property type="match status" value="1"/>
</dbReference>
<gene>
    <name evidence="4" type="ORF">LCGC14_2091690</name>
</gene>
<proteinExistence type="predicted"/>
<feature type="domain" description="Carbohydrate kinase FGGY N-terminal" evidence="3">
    <location>
        <begin position="10"/>
        <end position="256"/>
    </location>
</feature>
<protein>
    <recommendedName>
        <fullName evidence="3">Carbohydrate kinase FGGY N-terminal domain-containing protein</fullName>
    </recommendedName>
</protein>
<dbReference type="InterPro" id="IPR018484">
    <property type="entry name" value="FGGY_N"/>
</dbReference>
<dbReference type="EMBL" id="LAZR01025489">
    <property type="protein sequence ID" value="KKL71761.1"/>
    <property type="molecule type" value="Genomic_DNA"/>
</dbReference>
<dbReference type="InterPro" id="IPR018483">
    <property type="entry name" value="Carb_kinase_FGGY_CS"/>
</dbReference>
<dbReference type="GO" id="GO:0005975">
    <property type="term" value="P:carbohydrate metabolic process"/>
    <property type="evidence" value="ECO:0007669"/>
    <property type="project" value="InterPro"/>
</dbReference>
<evidence type="ECO:0000259" key="3">
    <source>
        <dbReference type="Pfam" id="PF00370"/>
    </source>
</evidence>
<evidence type="ECO:0000256" key="2">
    <source>
        <dbReference type="ARBA" id="ARBA00022777"/>
    </source>
</evidence>
<organism evidence="4">
    <name type="scientific">marine sediment metagenome</name>
    <dbReference type="NCBI Taxonomy" id="412755"/>
    <lineage>
        <taxon>unclassified sequences</taxon>
        <taxon>metagenomes</taxon>
        <taxon>ecological metagenomes</taxon>
    </lineage>
</organism>
<keyword evidence="1" id="KW-0808">Transferase</keyword>
<dbReference type="PANTHER" id="PTHR43095:SF5">
    <property type="entry name" value="XYLULOSE KINASE"/>
    <property type="match status" value="1"/>
</dbReference>
<dbReference type="AlphaFoldDB" id="A0A0F9F016"/>
<accession>A0A0F9F016</accession>
<sequence>MGKQSLEGCFLGVDVGTQGTKTVLCSGQTGDVLGSAREEYPLIEKADGTREQDPALWVKAVKNTIKSVLESTGVEKTAVKGIGISGQQHGFVPLDKKDSVIRNAKLWNDTSTEGQCRTILERLGGEEKAIGYTGNNILPGYTAPKVLWLKENEPDNYKKLRTILLPHDYINLYLTGNKKMEAGDSSGTAFFDIKRKLWAENVLKAIDADIDLAGYLPPVIGSEAPSGFVRKDVLAELGFSPNSNIIVSSGGGDNMM</sequence>